<evidence type="ECO:0000256" key="2">
    <source>
        <dbReference type="ARBA" id="ARBA00023002"/>
    </source>
</evidence>
<dbReference type="PANTHER" id="PTHR11699">
    <property type="entry name" value="ALDEHYDE DEHYDROGENASE-RELATED"/>
    <property type="match status" value="1"/>
</dbReference>
<dbReference type="Gene3D" id="3.40.605.10">
    <property type="entry name" value="Aldehyde Dehydrogenase, Chain A, domain 1"/>
    <property type="match status" value="1"/>
</dbReference>
<dbReference type="InterPro" id="IPR029510">
    <property type="entry name" value="Ald_DH_CS_GLU"/>
</dbReference>
<keyword evidence="2 4" id="KW-0560">Oxidoreductase</keyword>
<gene>
    <name evidence="6" type="ORF">C7B47_14660</name>
</gene>
<organism evidence="6 7">
    <name type="scientific">Sulfobacillus thermosulfidooxidans</name>
    <dbReference type="NCBI Taxonomy" id="28034"/>
    <lineage>
        <taxon>Bacteria</taxon>
        <taxon>Bacillati</taxon>
        <taxon>Bacillota</taxon>
        <taxon>Clostridia</taxon>
        <taxon>Eubacteriales</taxon>
        <taxon>Clostridiales Family XVII. Incertae Sedis</taxon>
        <taxon>Sulfobacillus</taxon>
    </lineage>
</organism>
<sequence>MYKNFIGGEWIVTDEYQENRNPANYDDILGLFPDSRPEDVNQAMEVAFTSYELWRKTNLSERAACLYRVADWLDTHAPRIAEDITREEGKIYREALQEVKRSAEHFRFYASLGYLGGGHTYPANESQLTLYSMREPLGVVAVITPWNFPLSIPARKIAAALTAGNAVVFKPASETPLTAVHLTRAIEESGIPPGVFNLVIGRGSRIGDVIVSHHRVHGVTFTGSTEAGFHIQRSVSPTCRTQLELGGKNAVVVMDDADLDQAVNLVVKGGYNLTGQACTGTSRVLVQESVYQSFLDRLIYATSNLHVGDGRKDGTDVGPLISAAQLHSVIDYIHIGIEEGLPLLFGGTIMDQGDYQKGFYVLPAVFAPVNRKSRLFQEEIFGPVLAVTPFATLEEAIDLTNDSSYGLVAAIFTQQLKAAHLFADRVQAGMIKINRTTTGLAMNAPFGGWKHSSTATFREEGIEALEFFTREKTVFMGWDL</sequence>
<evidence type="ECO:0000313" key="7">
    <source>
        <dbReference type="Proteomes" id="UP000242705"/>
    </source>
</evidence>
<dbReference type="GO" id="GO:0016620">
    <property type="term" value="F:oxidoreductase activity, acting on the aldehyde or oxo group of donors, NAD or NADP as acceptor"/>
    <property type="evidence" value="ECO:0007669"/>
    <property type="project" value="InterPro"/>
</dbReference>
<dbReference type="InterPro" id="IPR016163">
    <property type="entry name" value="Ald_DH_C"/>
</dbReference>
<dbReference type="EMBL" id="PXYX01000051">
    <property type="protein sequence ID" value="PSR24514.1"/>
    <property type="molecule type" value="Genomic_DNA"/>
</dbReference>
<evidence type="ECO:0000256" key="4">
    <source>
        <dbReference type="RuleBase" id="RU003345"/>
    </source>
</evidence>
<evidence type="ECO:0000256" key="3">
    <source>
        <dbReference type="PROSITE-ProRule" id="PRU10007"/>
    </source>
</evidence>
<dbReference type="InterPro" id="IPR015590">
    <property type="entry name" value="Aldehyde_DH_dom"/>
</dbReference>
<dbReference type="InterPro" id="IPR016160">
    <property type="entry name" value="Ald_DH_CS_CYS"/>
</dbReference>
<dbReference type="Pfam" id="PF00171">
    <property type="entry name" value="Aldedh"/>
    <property type="match status" value="1"/>
</dbReference>
<dbReference type="InterPro" id="IPR016162">
    <property type="entry name" value="Ald_DH_N"/>
</dbReference>
<dbReference type="FunFam" id="3.40.605.10:FF:000007">
    <property type="entry name" value="NAD/NADP-dependent betaine aldehyde dehydrogenase"/>
    <property type="match status" value="1"/>
</dbReference>
<comment type="caution">
    <text evidence="6">The sequence shown here is derived from an EMBL/GenBank/DDBJ whole genome shotgun (WGS) entry which is preliminary data.</text>
</comment>
<comment type="similarity">
    <text evidence="1 4">Belongs to the aldehyde dehydrogenase family.</text>
</comment>
<name>A0A2T2WQK1_SULTH</name>
<evidence type="ECO:0000259" key="5">
    <source>
        <dbReference type="Pfam" id="PF00171"/>
    </source>
</evidence>
<feature type="domain" description="Aldehyde dehydrogenase" evidence="5">
    <location>
        <begin position="15"/>
        <end position="474"/>
    </location>
</feature>
<dbReference type="Gene3D" id="3.40.309.10">
    <property type="entry name" value="Aldehyde Dehydrogenase, Chain A, domain 2"/>
    <property type="match status" value="1"/>
</dbReference>
<dbReference type="PROSITE" id="PS00687">
    <property type="entry name" value="ALDEHYDE_DEHYDR_GLU"/>
    <property type="match status" value="1"/>
</dbReference>
<dbReference type="AlphaFoldDB" id="A0A2T2WQK1"/>
<proteinExistence type="inferred from homology"/>
<dbReference type="FunFam" id="3.40.309.10:FF:000012">
    <property type="entry name" value="Betaine aldehyde dehydrogenase"/>
    <property type="match status" value="1"/>
</dbReference>
<dbReference type="PROSITE" id="PS00070">
    <property type="entry name" value="ALDEHYDE_DEHYDR_CYS"/>
    <property type="match status" value="1"/>
</dbReference>
<dbReference type="InterPro" id="IPR016161">
    <property type="entry name" value="Ald_DH/histidinol_DH"/>
</dbReference>
<reference evidence="6 7" key="1">
    <citation type="journal article" date="2014" name="BMC Genomics">
        <title>Comparison of environmental and isolate Sulfobacillus genomes reveals diverse carbon, sulfur, nitrogen, and hydrogen metabolisms.</title>
        <authorList>
            <person name="Justice N.B."/>
            <person name="Norman A."/>
            <person name="Brown C.T."/>
            <person name="Singh A."/>
            <person name="Thomas B.C."/>
            <person name="Banfield J.F."/>
        </authorList>
    </citation>
    <scope>NUCLEOTIDE SEQUENCE [LARGE SCALE GENOMIC DNA]</scope>
    <source>
        <strain evidence="6">AMDSBA5</strain>
    </source>
</reference>
<evidence type="ECO:0000256" key="1">
    <source>
        <dbReference type="ARBA" id="ARBA00009986"/>
    </source>
</evidence>
<accession>A0A2T2WQK1</accession>
<dbReference type="Proteomes" id="UP000242705">
    <property type="component" value="Unassembled WGS sequence"/>
</dbReference>
<feature type="active site" evidence="3">
    <location>
        <position position="244"/>
    </location>
</feature>
<protein>
    <submittedName>
        <fullName evidence="6">Aldehyde dehydrogenase family protein</fullName>
    </submittedName>
</protein>
<evidence type="ECO:0000313" key="6">
    <source>
        <dbReference type="EMBL" id="PSR24514.1"/>
    </source>
</evidence>
<dbReference type="SUPFAM" id="SSF53720">
    <property type="entry name" value="ALDH-like"/>
    <property type="match status" value="1"/>
</dbReference>